<name>A0AAV1RT22_9ROSI</name>
<dbReference type="Proteomes" id="UP001314170">
    <property type="component" value="Unassembled WGS sequence"/>
</dbReference>
<protein>
    <submittedName>
        <fullName evidence="2">Uncharacterized protein</fullName>
    </submittedName>
</protein>
<evidence type="ECO:0000313" key="2">
    <source>
        <dbReference type="EMBL" id="CAK7338439.1"/>
    </source>
</evidence>
<keyword evidence="3" id="KW-1185">Reference proteome</keyword>
<feature type="compositionally biased region" description="Basic and acidic residues" evidence="1">
    <location>
        <begin position="1"/>
        <end position="11"/>
    </location>
</feature>
<comment type="caution">
    <text evidence="2">The sequence shown here is derived from an EMBL/GenBank/DDBJ whole genome shotgun (WGS) entry which is preliminary data.</text>
</comment>
<dbReference type="AlphaFoldDB" id="A0AAV1RT22"/>
<accession>A0AAV1RT22</accession>
<evidence type="ECO:0000256" key="1">
    <source>
        <dbReference type="SAM" id="MobiDB-lite"/>
    </source>
</evidence>
<evidence type="ECO:0000313" key="3">
    <source>
        <dbReference type="Proteomes" id="UP001314170"/>
    </source>
</evidence>
<feature type="region of interest" description="Disordered" evidence="1">
    <location>
        <begin position="1"/>
        <end position="20"/>
    </location>
</feature>
<reference evidence="2 3" key="1">
    <citation type="submission" date="2024-01" db="EMBL/GenBank/DDBJ databases">
        <authorList>
            <person name="Waweru B."/>
        </authorList>
    </citation>
    <scope>NUCLEOTIDE SEQUENCE [LARGE SCALE GENOMIC DNA]</scope>
</reference>
<dbReference type="EMBL" id="CAWUPB010001116">
    <property type="protein sequence ID" value="CAK7338439.1"/>
    <property type="molecule type" value="Genomic_DNA"/>
</dbReference>
<gene>
    <name evidence="2" type="ORF">DCAF_LOCUS13486</name>
</gene>
<proteinExistence type="predicted"/>
<sequence length="50" mass="5529">MVVKEKEKDGDPDVPPGLGFRPKTNVKELGISVRKTAAIVEMFALVSFWP</sequence>
<organism evidence="2 3">
    <name type="scientific">Dovyalis caffra</name>
    <dbReference type="NCBI Taxonomy" id="77055"/>
    <lineage>
        <taxon>Eukaryota</taxon>
        <taxon>Viridiplantae</taxon>
        <taxon>Streptophyta</taxon>
        <taxon>Embryophyta</taxon>
        <taxon>Tracheophyta</taxon>
        <taxon>Spermatophyta</taxon>
        <taxon>Magnoliopsida</taxon>
        <taxon>eudicotyledons</taxon>
        <taxon>Gunneridae</taxon>
        <taxon>Pentapetalae</taxon>
        <taxon>rosids</taxon>
        <taxon>fabids</taxon>
        <taxon>Malpighiales</taxon>
        <taxon>Salicaceae</taxon>
        <taxon>Flacourtieae</taxon>
        <taxon>Dovyalis</taxon>
    </lineage>
</organism>